<reference evidence="1 2" key="2">
    <citation type="journal article" date="2022" name="Mol. Ecol. Resour.">
        <title>The genomes of chicory, endive, great burdock and yacon provide insights into Asteraceae paleo-polyploidization history and plant inulin production.</title>
        <authorList>
            <person name="Fan W."/>
            <person name="Wang S."/>
            <person name="Wang H."/>
            <person name="Wang A."/>
            <person name="Jiang F."/>
            <person name="Liu H."/>
            <person name="Zhao H."/>
            <person name="Xu D."/>
            <person name="Zhang Y."/>
        </authorList>
    </citation>
    <scope>NUCLEOTIDE SEQUENCE [LARGE SCALE GENOMIC DNA]</scope>
    <source>
        <strain evidence="2">cv. Yunnan</strain>
        <tissue evidence="1">Leaves</tissue>
    </source>
</reference>
<name>A0ACB9ASS1_9ASTR</name>
<evidence type="ECO:0000313" key="2">
    <source>
        <dbReference type="Proteomes" id="UP001056120"/>
    </source>
</evidence>
<gene>
    <name evidence="1" type="ORF">L1987_71691</name>
</gene>
<evidence type="ECO:0000313" key="1">
    <source>
        <dbReference type="EMBL" id="KAI3713119.1"/>
    </source>
</evidence>
<accession>A0ACB9ASS1</accession>
<keyword evidence="2" id="KW-1185">Reference proteome</keyword>
<proteinExistence type="predicted"/>
<dbReference type="Proteomes" id="UP001056120">
    <property type="component" value="Linkage Group LG24"/>
</dbReference>
<reference evidence="2" key="1">
    <citation type="journal article" date="2022" name="Mol. Ecol. Resour.">
        <title>The genomes of chicory, endive, great burdock and yacon provide insights into Asteraceae palaeo-polyploidization history and plant inulin production.</title>
        <authorList>
            <person name="Fan W."/>
            <person name="Wang S."/>
            <person name="Wang H."/>
            <person name="Wang A."/>
            <person name="Jiang F."/>
            <person name="Liu H."/>
            <person name="Zhao H."/>
            <person name="Xu D."/>
            <person name="Zhang Y."/>
        </authorList>
    </citation>
    <scope>NUCLEOTIDE SEQUENCE [LARGE SCALE GENOMIC DNA]</scope>
    <source>
        <strain evidence="2">cv. Yunnan</strain>
    </source>
</reference>
<organism evidence="1 2">
    <name type="scientific">Smallanthus sonchifolius</name>
    <dbReference type="NCBI Taxonomy" id="185202"/>
    <lineage>
        <taxon>Eukaryota</taxon>
        <taxon>Viridiplantae</taxon>
        <taxon>Streptophyta</taxon>
        <taxon>Embryophyta</taxon>
        <taxon>Tracheophyta</taxon>
        <taxon>Spermatophyta</taxon>
        <taxon>Magnoliopsida</taxon>
        <taxon>eudicotyledons</taxon>
        <taxon>Gunneridae</taxon>
        <taxon>Pentapetalae</taxon>
        <taxon>asterids</taxon>
        <taxon>campanulids</taxon>
        <taxon>Asterales</taxon>
        <taxon>Asteraceae</taxon>
        <taxon>Asteroideae</taxon>
        <taxon>Heliantheae alliance</taxon>
        <taxon>Millerieae</taxon>
        <taxon>Smallanthus</taxon>
    </lineage>
</organism>
<sequence>MLLDSYWYKHQILIRNPPTVSISDTHKDRMKKPSDEIIALMITDCRNDVEVKGLLRFWAHSVASDVS</sequence>
<protein>
    <submittedName>
        <fullName evidence="1">Uncharacterized protein</fullName>
    </submittedName>
</protein>
<dbReference type="EMBL" id="CM042041">
    <property type="protein sequence ID" value="KAI3713119.1"/>
    <property type="molecule type" value="Genomic_DNA"/>
</dbReference>
<comment type="caution">
    <text evidence="1">The sequence shown here is derived from an EMBL/GenBank/DDBJ whole genome shotgun (WGS) entry which is preliminary data.</text>
</comment>